<gene>
    <name evidence="7 11" type="primary">dnaK</name>
    <name evidence="11" type="ORF">F1C12_15955</name>
</gene>
<dbReference type="Gene3D" id="2.60.34.10">
    <property type="entry name" value="Substrate Binding Domain Of DNAk, Chain A, domain 1"/>
    <property type="match status" value="1"/>
</dbReference>
<dbReference type="FunFam" id="3.30.420.40:FF:000071">
    <property type="entry name" value="Molecular chaperone DnaK"/>
    <property type="match status" value="1"/>
</dbReference>
<evidence type="ECO:0000256" key="6">
    <source>
        <dbReference type="ARBA" id="ARBA00023186"/>
    </source>
</evidence>
<feature type="compositionally biased region" description="Acidic residues" evidence="10">
    <location>
        <begin position="604"/>
        <end position="622"/>
    </location>
</feature>
<comment type="similarity">
    <text evidence="1 7 8">Belongs to the heat shock protein 70 family.</text>
</comment>
<evidence type="ECO:0000313" key="12">
    <source>
        <dbReference type="Proteomes" id="UP000515511"/>
    </source>
</evidence>
<feature type="coiled-coil region" evidence="9">
    <location>
        <begin position="228"/>
        <end position="255"/>
    </location>
</feature>
<keyword evidence="3 7" id="KW-0547">Nucleotide-binding</keyword>
<dbReference type="KEGG" id="lse:F1C12_15955"/>
<keyword evidence="9" id="KW-0175">Coiled coil</keyword>
<keyword evidence="2 7" id="KW-0597">Phosphoprotein</keyword>
<evidence type="ECO:0000256" key="8">
    <source>
        <dbReference type="RuleBase" id="RU003322"/>
    </source>
</evidence>
<feature type="modified residue" description="Phosphothreonine; by autocatalysis" evidence="7">
    <location>
        <position position="175"/>
    </location>
</feature>
<evidence type="ECO:0000256" key="10">
    <source>
        <dbReference type="SAM" id="MobiDB-lite"/>
    </source>
</evidence>
<name>A0A7G6YD92_9MICO</name>
<dbReference type="PANTHER" id="PTHR19375">
    <property type="entry name" value="HEAT SHOCK PROTEIN 70KDA"/>
    <property type="match status" value="1"/>
</dbReference>
<proteinExistence type="evidence at transcript level"/>
<dbReference type="NCBIfam" id="TIGR02350">
    <property type="entry name" value="prok_dnaK"/>
    <property type="match status" value="1"/>
</dbReference>
<dbReference type="InterPro" id="IPR029048">
    <property type="entry name" value="HSP70_C_sf"/>
</dbReference>
<dbReference type="FunFam" id="2.60.34.10:FF:000014">
    <property type="entry name" value="Chaperone protein DnaK HSP70"/>
    <property type="match status" value="1"/>
</dbReference>
<keyword evidence="6 7" id="KW-0143">Chaperone</keyword>
<keyword evidence="4 7" id="KW-0067">ATP-binding</keyword>
<dbReference type="InterPro" id="IPR013126">
    <property type="entry name" value="Hsp_70_fam"/>
</dbReference>
<dbReference type="SUPFAM" id="SSF100934">
    <property type="entry name" value="Heat shock protein 70kD (HSP70), C-terminal subdomain"/>
    <property type="match status" value="1"/>
</dbReference>
<dbReference type="PRINTS" id="PR00301">
    <property type="entry name" value="HEATSHOCK70"/>
</dbReference>
<evidence type="ECO:0000256" key="7">
    <source>
        <dbReference type="HAMAP-Rule" id="MF_00332"/>
    </source>
</evidence>
<dbReference type="PROSITE" id="PS00297">
    <property type="entry name" value="HSP70_1"/>
    <property type="match status" value="1"/>
</dbReference>
<evidence type="ECO:0000256" key="5">
    <source>
        <dbReference type="ARBA" id="ARBA00023016"/>
    </source>
</evidence>
<dbReference type="Pfam" id="PF00012">
    <property type="entry name" value="HSP70"/>
    <property type="match status" value="2"/>
</dbReference>
<dbReference type="InterPro" id="IPR029047">
    <property type="entry name" value="HSP70_peptide-bd_sf"/>
</dbReference>
<evidence type="ECO:0000256" key="1">
    <source>
        <dbReference type="ARBA" id="ARBA00007381"/>
    </source>
</evidence>
<dbReference type="RefSeq" id="WP_185275894.1">
    <property type="nucleotide sequence ID" value="NZ_CP043641.1"/>
</dbReference>
<dbReference type="NCBIfam" id="NF001413">
    <property type="entry name" value="PRK00290.1"/>
    <property type="match status" value="1"/>
</dbReference>
<evidence type="ECO:0000256" key="3">
    <source>
        <dbReference type="ARBA" id="ARBA00022741"/>
    </source>
</evidence>
<dbReference type="PROSITE" id="PS00329">
    <property type="entry name" value="HSP70_2"/>
    <property type="match status" value="1"/>
</dbReference>
<dbReference type="InterPro" id="IPR043129">
    <property type="entry name" value="ATPase_NBD"/>
</dbReference>
<dbReference type="FunFam" id="1.20.1270.10:FF:000001">
    <property type="entry name" value="Molecular chaperone DnaK"/>
    <property type="match status" value="1"/>
</dbReference>
<evidence type="ECO:0000256" key="4">
    <source>
        <dbReference type="ARBA" id="ARBA00022840"/>
    </source>
</evidence>
<dbReference type="InterPro" id="IPR018181">
    <property type="entry name" value="Heat_shock_70_CS"/>
</dbReference>
<evidence type="ECO:0000256" key="2">
    <source>
        <dbReference type="ARBA" id="ARBA00022553"/>
    </source>
</evidence>
<sequence>MSRAVGIDLGTTNSVVSVLEGGEPTVIANAEGFRTTPSVVAFTKDGEVLVGETAKRQAVTNVDRTISSVKRHMGTDWTQEIDGKKYTAQEISARILQKLKRDAEQYLGDTVTDAVITVPAYFNDAERQATKEAGEIAGLNVLRIINEPTAAALAYGLDKGKEDELILVFDLGGGTFDVSLLEVGKDDDFSTIQVRATAGDNRLGGDDWDQRVVDWLIKRFKDSTGVDVSKDKIALQRLKEAAEQAKKELSSSMSTSIQLPYLSLTENGPANLDETLTRAQFEQMTSDLLDRTKKPFQDVIREAGIKVSDIAHVVLVGGSTRMPAVSELVKQETGGKEPNKGVNPDEVVAVGAALQAGVLKGERKDVLLIDVTPLSLGIETKGGIMTKLIERNTAIPTKRSETFTTADDNQPSVAIQVFQGEREFTRDNKPLGTFELTGIAPAPRGIPQIEVTFDIDANGIVHVSAKDKGTGKEQSMTITGGSSLPKDDIERMVREAEEHAAEDKKRRESAETRNQAEQLVYANEKLIKDNEDKLPEDVKNEVQGDIDALKTALAGDDDEAVKTAYDKLNESQQKLGQAIYSAAQASEAPAGDADEAGAQGEGSSSDDEDVIDAEVVEDEEKK</sequence>
<comment type="function">
    <text evidence="7">Acts as a chaperone.</text>
</comment>
<dbReference type="HAMAP" id="MF_00332">
    <property type="entry name" value="DnaK"/>
    <property type="match status" value="1"/>
</dbReference>
<dbReference type="CDD" id="cd10234">
    <property type="entry name" value="ASKHA_NBD_HSP70_DnaK-like"/>
    <property type="match status" value="1"/>
</dbReference>
<comment type="induction">
    <text evidence="7">By stress conditions e.g. heat shock.</text>
</comment>
<dbReference type="Gene3D" id="3.30.420.40">
    <property type="match status" value="2"/>
</dbReference>
<dbReference type="FunFam" id="3.90.640.10:FF:000003">
    <property type="entry name" value="Molecular chaperone DnaK"/>
    <property type="match status" value="1"/>
</dbReference>
<dbReference type="Proteomes" id="UP000515511">
    <property type="component" value="Chromosome"/>
</dbReference>
<dbReference type="Gene3D" id="1.20.1270.10">
    <property type="match status" value="1"/>
</dbReference>
<dbReference type="AlphaFoldDB" id="A0A7G6YD92"/>
<protein>
    <recommendedName>
        <fullName evidence="7">Chaperone protein DnaK</fullName>
    </recommendedName>
    <alternativeName>
        <fullName evidence="7">HSP70</fullName>
    </alternativeName>
    <alternativeName>
        <fullName evidence="7">Heat shock 70 kDa protein</fullName>
    </alternativeName>
    <alternativeName>
        <fullName evidence="7">Heat shock protein 70</fullName>
    </alternativeName>
</protein>
<feature type="region of interest" description="Disordered" evidence="10">
    <location>
        <begin position="497"/>
        <end position="517"/>
    </location>
</feature>
<accession>A0A7G6YD92</accession>
<dbReference type="SUPFAM" id="SSF53067">
    <property type="entry name" value="Actin-like ATPase domain"/>
    <property type="match status" value="2"/>
</dbReference>
<evidence type="ECO:0000313" key="11">
    <source>
        <dbReference type="EMBL" id="QNE36457.1"/>
    </source>
</evidence>
<feature type="region of interest" description="Disordered" evidence="10">
    <location>
        <begin position="579"/>
        <end position="622"/>
    </location>
</feature>
<dbReference type="GO" id="GO:0051082">
    <property type="term" value="F:unfolded protein binding"/>
    <property type="evidence" value="ECO:0007669"/>
    <property type="project" value="InterPro"/>
</dbReference>
<dbReference type="InterPro" id="IPR012725">
    <property type="entry name" value="Chaperone_DnaK"/>
</dbReference>
<organism evidence="11 12">
    <name type="scientific">Leifsonia shinshuensis</name>
    <dbReference type="NCBI Taxonomy" id="150026"/>
    <lineage>
        <taxon>Bacteria</taxon>
        <taxon>Bacillati</taxon>
        <taxon>Actinomycetota</taxon>
        <taxon>Actinomycetes</taxon>
        <taxon>Micrococcales</taxon>
        <taxon>Microbacteriaceae</taxon>
        <taxon>Leifsonia</taxon>
    </lineage>
</organism>
<feature type="compositionally biased region" description="Basic and acidic residues" evidence="10">
    <location>
        <begin position="497"/>
        <end position="511"/>
    </location>
</feature>
<dbReference type="EMBL" id="CP043641">
    <property type="protein sequence ID" value="QNE36457.1"/>
    <property type="molecule type" value="Genomic_DNA"/>
</dbReference>
<keyword evidence="5 7" id="KW-0346">Stress response</keyword>
<dbReference type="GO" id="GO:0005524">
    <property type="term" value="F:ATP binding"/>
    <property type="evidence" value="ECO:0007669"/>
    <property type="project" value="UniProtKB-UniRule"/>
</dbReference>
<dbReference type="GO" id="GO:0140662">
    <property type="term" value="F:ATP-dependent protein folding chaperone"/>
    <property type="evidence" value="ECO:0007669"/>
    <property type="project" value="InterPro"/>
</dbReference>
<dbReference type="SUPFAM" id="SSF100920">
    <property type="entry name" value="Heat shock protein 70kD (HSP70), peptide-binding domain"/>
    <property type="match status" value="1"/>
</dbReference>
<dbReference type="PROSITE" id="PS01036">
    <property type="entry name" value="HSP70_3"/>
    <property type="match status" value="1"/>
</dbReference>
<feature type="compositionally biased region" description="Low complexity" evidence="10">
    <location>
        <begin position="585"/>
        <end position="603"/>
    </location>
</feature>
<dbReference type="Gene3D" id="3.90.640.10">
    <property type="entry name" value="Actin, Chain A, domain 4"/>
    <property type="match status" value="1"/>
</dbReference>
<reference evidence="12" key="1">
    <citation type="submission" date="2019-09" db="EMBL/GenBank/DDBJ databases">
        <title>Antimicrobial potential of Antarctic Bacteria.</title>
        <authorList>
            <person name="Benaud N."/>
            <person name="Edwards R.J."/>
            <person name="Ferrari B.C."/>
        </authorList>
    </citation>
    <scope>NUCLEOTIDE SEQUENCE [LARGE SCALE GENOMIC DNA]</scope>
    <source>
        <strain evidence="12">INR9</strain>
    </source>
</reference>
<evidence type="ECO:0000256" key="9">
    <source>
        <dbReference type="SAM" id="Coils"/>
    </source>
</evidence>